<keyword evidence="7" id="KW-1185">Reference proteome</keyword>
<dbReference type="PANTHER" id="PTHR46569:SF1">
    <property type="entry name" value="E3 UBIQUITIN-PROTEIN LIGASE RFWD3-RELATED"/>
    <property type="match status" value="1"/>
</dbReference>
<keyword evidence="1 3" id="KW-0479">Metal-binding</keyword>
<dbReference type="PANTHER" id="PTHR46569">
    <property type="entry name" value="E3 UBIQUITIN-PROTEIN LIGASE TRAIP"/>
    <property type="match status" value="1"/>
</dbReference>
<feature type="coiled-coil region" evidence="4">
    <location>
        <begin position="74"/>
        <end position="147"/>
    </location>
</feature>
<dbReference type="GO" id="GO:0061630">
    <property type="term" value="F:ubiquitin protein ligase activity"/>
    <property type="evidence" value="ECO:0007669"/>
    <property type="project" value="TreeGrafter"/>
</dbReference>
<dbReference type="OrthoDB" id="6105938at2759"/>
<organism evidence="6 7">
    <name type="scientific">Meloidogyne graminicola</name>
    <dbReference type="NCBI Taxonomy" id="189291"/>
    <lineage>
        <taxon>Eukaryota</taxon>
        <taxon>Metazoa</taxon>
        <taxon>Ecdysozoa</taxon>
        <taxon>Nematoda</taxon>
        <taxon>Chromadorea</taxon>
        <taxon>Rhabditida</taxon>
        <taxon>Tylenchina</taxon>
        <taxon>Tylenchomorpha</taxon>
        <taxon>Tylenchoidea</taxon>
        <taxon>Meloidogynidae</taxon>
        <taxon>Meloidogyninae</taxon>
        <taxon>Meloidogyne</taxon>
    </lineage>
</organism>
<dbReference type="GO" id="GO:0031297">
    <property type="term" value="P:replication fork processing"/>
    <property type="evidence" value="ECO:0007669"/>
    <property type="project" value="TreeGrafter"/>
</dbReference>
<dbReference type="InterPro" id="IPR013083">
    <property type="entry name" value="Znf_RING/FYVE/PHD"/>
</dbReference>
<evidence type="ECO:0000256" key="4">
    <source>
        <dbReference type="SAM" id="Coils"/>
    </source>
</evidence>
<dbReference type="AlphaFoldDB" id="A0A8S9ZKQ2"/>
<protein>
    <submittedName>
        <fullName evidence="6">RING-type domain-containing protein</fullName>
    </submittedName>
</protein>
<keyword evidence="1 3" id="KW-0863">Zinc-finger</keyword>
<evidence type="ECO:0000256" key="1">
    <source>
        <dbReference type="ARBA" id="ARBA00022771"/>
    </source>
</evidence>
<dbReference type="InterPro" id="IPR052639">
    <property type="entry name" value="TRAIP_ubiq-protein_ligase"/>
</dbReference>
<dbReference type="PROSITE" id="PS50089">
    <property type="entry name" value="ZF_RING_2"/>
    <property type="match status" value="1"/>
</dbReference>
<dbReference type="GO" id="GO:0090734">
    <property type="term" value="C:site of DNA damage"/>
    <property type="evidence" value="ECO:0007669"/>
    <property type="project" value="TreeGrafter"/>
</dbReference>
<evidence type="ECO:0000313" key="6">
    <source>
        <dbReference type="EMBL" id="KAF7633853.1"/>
    </source>
</evidence>
<feature type="domain" description="RING-type" evidence="5">
    <location>
        <begin position="7"/>
        <end position="47"/>
    </location>
</feature>
<dbReference type="GO" id="GO:0016567">
    <property type="term" value="P:protein ubiquitination"/>
    <property type="evidence" value="ECO:0007669"/>
    <property type="project" value="TreeGrafter"/>
</dbReference>
<evidence type="ECO:0000259" key="5">
    <source>
        <dbReference type="PROSITE" id="PS50089"/>
    </source>
</evidence>
<dbReference type="EMBL" id="JABEBT010000068">
    <property type="protein sequence ID" value="KAF7633853.1"/>
    <property type="molecule type" value="Genomic_DNA"/>
</dbReference>
<evidence type="ECO:0000313" key="7">
    <source>
        <dbReference type="Proteomes" id="UP000605970"/>
    </source>
</evidence>
<reference evidence="6" key="1">
    <citation type="journal article" date="2020" name="Ecol. Evol.">
        <title>Genome structure and content of the rice root-knot nematode (Meloidogyne graminicola).</title>
        <authorList>
            <person name="Phan N.T."/>
            <person name="Danchin E.G.J."/>
            <person name="Klopp C."/>
            <person name="Perfus-Barbeoch L."/>
            <person name="Kozlowski D.K."/>
            <person name="Koutsovoulos G.D."/>
            <person name="Lopez-Roques C."/>
            <person name="Bouchez O."/>
            <person name="Zahm M."/>
            <person name="Besnard G."/>
            <person name="Bellafiore S."/>
        </authorList>
    </citation>
    <scope>NUCLEOTIDE SEQUENCE</scope>
    <source>
        <strain evidence="6">VN-18</strain>
    </source>
</reference>
<accession>A0A8S9ZKQ2</accession>
<evidence type="ECO:0000256" key="2">
    <source>
        <dbReference type="ARBA" id="ARBA00022833"/>
    </source>
</evidence>
<sequence length="360" mass="41606">MSSFGRCIICTLSFELDDISTLRCGHTYHYECILTWINTSKSCPKCRTKNLVKDITRLYVDEPDKDKTLNQSSDQNLTSNVAELKLKIKKLESQNADLLDSNLAIEMSYEEVNKKNTEMKKIISDLKEESTNKLKIKENHIRHLENILEDQSAIKLENNALKRRLKTCDFYSLICKLSTNNDESEVEKAIDMYSTKDGDPSSGEFLKLIRKQLRIMENKNKELLRTRSQENNKKDREIQKLREEILQCRKRCLVQSNTNESPTAVRRMRPSFGFSFDDSEIQIISDVRSSSPVAIHKRSDPNASCQIVEEKKADHNKFRQYSIFDDSDDEFENAPSKPIRLENNLISSNLLAHASNYTSS</sequence>
<keyword evidence="2" id="KW-0862">Zinc</keyword>
<dbReference type="Pfam" id="PF13639">
    <property type="entry name" value="zf-RING_2"/>
    <property type="match status" value="1"/>
</dbReference>
<proteinExistence type="predicted"/>
<feature type="coiled-coil region" evidence="4">
    <location>
        <begin position="206"/>
        <end position="251"/>
    </location>
</feature>
<comment type="caution">
    <text evidence="6">The sequence shown here is derived from an EMBL/GenBank/DDBJ whole genome shotgun (WGS) entry which is preliminary data.</text>
</comment>
<gene>
    <name evidence="6" type="ORF">Mgra_00006711</name>
</gene>
<dbReference type="SMART" id="SM00184">
    <property type="entry name" value="RING"/>
    <property type="match status" value="1"/>
</dbReference>
<name>A0A8S9ZKQ2_9BILA</name>
<dbReference type="Gene3D" id="3.30.40.10">
    <property type="entry name" value="Zinc/RING finger domain, C3HC4 (zinc finger)"/>
    <property type="match status" value="1"/>
</dbReference>
<dbReference type="GO" id="GO:0008270">
    <property type="term" value="F:zinc ion binding"/>
    <property type="evidence" value="ECO:0007669"/>
    <property type="project" value="UniProtKB-KW"/>
</dbReference>
<dbReference type="Proteomes" id="UP000605970">
    <property type="component" value="Unassembled WGS sequence"/>
</dbReference>
<dbReference type="InterPro" id="IPR001841">
    <property type="entry name" value="Znf_RING"/>
</dbReference>
<keyword evidence="4" id="KW-0175">Coiled coil</keyword>
<dbReference type="SUPFAM" id="SSF57850">
    <property type="entry name" value="RING/U-box"/>
    <property type="match status" value="1"/>
</dbReference>
<evidence type="ECO:0000256" key="3">
    <source>
        <dbReference type="PROSITE-ProRule" id="PRU00175"/>
    </source>
</evidence>
<dbReference type="GO" id="GO:0005634">
    <property type="term" value="C:nucleus"/>
    <property type="evidence" value="ECO:0007669"/>
    <property type="project" value="TreeGrafter"/>
</dbReference>